<sequence>MCCGCCGRWLAGSASVFPRRRGLSMASLDPRAGWVEARPRSMGDRRRLHPAVRDGCFFRLLSNPVGNGILPAQGDARRLLRWWRRPATSAFGLLWIQGLQCNFYFLSGP</sequence>
<accession>A0A8T0QCM7</accession>
<dbReference type="Proteomes" id="UP000823388">
    <property type="component" value="Chromosome 7K"/>
</dbReference>
<organism evidence="1 2">
    <name type="scientific">Panicum virgatum</name>
    <name type="common">Blackwell switchgrass</name>
    <dbReference type="NCBI Taxonomy" id="38727"/>
    <lineage>
        <taxon>Eukaryota</taxon>
        <taxon>Viridiplantae</taxon>
        <taxon>Streptophyta</taxon>
        <taxon>Embryophyta</taxon>
        <taxon>Tracheophyta</taxon>
        <taxon>Spermatophyta</taxon>
        <taxon>Magnoliopsida</taxon>
        <taxon>Liliopsida</taxon>
        <taxon>Poales</taxon>
        <taxon>Poaceae</taxon>
        <taxon>PACMAD clade</taxon>
        <taxon>Panicoideae</taxon>
        <taxon>Panicodae</taxon>
        <taxon>Paniceae</taxon>
        <taxon>Panicinae</taxon>
        <taxon>Panicum</taxon>
        <taxon>Panicum sect. Hiantes</taxon>
    </lineage>
</organism>
<gene>
    <name evidence="1" type="ORF">PVAP13_7KG204455</name>
</gene>
<proteinExistence type="predicted"/>
<name>A0A8T0QCM7_PANVG</name>
<dbReference type="AlphaFoldDB" id="A0A8T0QCM7"/>
<dbReference type="EMBL" id="CM029049">
    <property type="protein sequence ID" value="KAG2572827.1"/>
    <property type="molecule type" value="Genomic_DNA"/>
</dbReference>
<evidence type="ECO:0000313" key="2">
    <source>
        <dbReference type="Proteomes" id="UP000823388"/>
    </source>
</evidence>
<protein>
    <submittedName>
        <fullName evidence="1">Uncharacterized protein</fullName>
    </submittedName>
</protein>
<comment type="caution">
    <text evidence="1">The sequence shown here is derived from an EMBL/GenBank/DDBJ whole genome shotgun (WGS) entry which is preliminary data.</text>
</comment>
<reference evidence="1" key="1">
    <citation type="submission" date="2020-05" db="EMBL/GenBank/DDBJ databases">
        <title>WGS assembly of Panicum virgatum.</title>
        <authorList>
            <person name="Lovell J.T."/>
            <person name="Jenkins J."/>
            <person name="Shu S."/>
            <person name="Juenger T.E."/>
            <person name="Schmutz J."/>
        </authorList>
    </citation>
    <scope>NUCLEOTIDE SEQUENCE</scope>
    <source>
        <strain evidence="1">AP13</strain>
    </source>
</reference>
<keyword evidence="2" id="KW-1185">Reference proteome</keyword>
<evidence type="ECO:0000313" key="1">
    <source>
        <dbReference type="EMBL" id="KAG2572827.1"/>
    </source>
</evidence>